<organism evidence="2 3">
    <name type="scientific">Thiohalomonas denitrificans</name>
    <dbReference type="NCBI Taxonomy" id="415747"/>
    <lineage>
        <taxon>Bacteria</taxon>
        <taxon>Pseudomonadati</taxon>
        <taxon>Pseudomonadota</taxon>
        <taxon>Gammaproteobacteria</taxon>
        <taxon>Thiohalomonadales</taxon>
        <taxon>Thiohalomonadaceae</taxon>
        <taxon>Thiohalomonas</taxon>
    </lineage>
</organism>
<proteinExistence type="predicted"/>
<dbReference type="RefSeq" id="WP_139181414.1">
    <property type="nucleotide sequence ID" value="NZ_FMWD01000002.1"/>
</dbReference>
<gene>
    <name evidence="2" type="ORF">SAMN03097708_00842</name>
</gene>
<evidence type="ECO:0000313" key="2">
    <source>
        <dbReference type="EMBL" id="SCZ52974.1"/>
    </source>
</evidence>
<evidence type="ECO:0000256" key="1">
    <source>
        <dbReference type="SAM" id="MobiDB-lite"/>
    </source>
</evidence>
<feature type="region of interest" description="Disordered" evidence="1">
    <location>
        <begin position="92"/>
        <end position="112"/>
    </location>
</feature>
<dbReference type="AlphaFoldDB" id="A0A1G5PTS4"/>
<reference evidence="2 3" key="1">
    <citation type="submission" date="2016-10" db="EMBL/GenBank/DDBJ databases">
        <authorList>
            <person name="de Groot N.N."/>
        </authorList>
    </citation>
    <scope>NUCLEOTIDE SEQUENCE [LARGE SCALE GENOMIC DNA]</scope>
    <source>
        <strain evidence="2 3">HLD2</strain>
    </source>
</reference>
<name>A0A1G5PTS4_9GAMM</name>
<dbReference type="STRING" id="415747.SAMN03097708_00842"/>
<keyword evidence="3" id="KW-1185">Reference proteome</keyword>
<sequence length="112" mass="11997">MENIIKAKVLGARRGKMDGGVKYASIYIIEDVMNEDDKKGALPMKMNCEYGLLDHLDAEHLPAEMELQVKLDMGAGGKAAMYVQAVRPVEKGNGAGARTTSAPGSNKTGTEK</sequence>
<dbReference type="EMBL" id="FMWD01000002">
    <property type="protein sequence ID" value="SCZ52974.1"/>
    <property type="molecule type" value="Genomic_DNA"/>
</dbReference>
<dbReference type="Proteomes" id="UP000199648">
    <property type="component" value="Unassembled WGS sequence"/>
</dbReference>
<protein>
    <submittedName>
        <fullName evidence="2">Uncharacterized protein</fullName>
    </submittedName>
</protein>
<accession>A0A1G5PTS4</accession>
<feature type="compositionally biased region" description="Polar residues" evidence="1">
    <location>
        <begin position="98"/>
        <end position="112"/>
    </location>
</feature>
<dbReference type="OrthoDB" id="6168375at2"/>
<evidence type="ECO:0000313" key="3">
    <source>
        <dbReference type="Proteomes" id="UP000199648"/>
    </source>
</evidence>